<evidence type="ECO:0000313" key="4">
    <source>
        <dbReference type="EMBL" id="MBF0882760.1"/>
    </source>
</evidence>
<evidence type="ECO:0000313" key="5">
    <source>
        <dbReference type="Proteomes" id="UP000075573"/>
    </source>
</evidence>
<dbReference type="RefSeq" id="WP_062498069.1">
    <property type="nucleotide sequence ID" value="NZ_JABCQF010000004.1"/>
</dbReference>
<feature type="signal peptide" evidence="1">
    <location>
        <begin position="1"/>
        <end position="24"/>
    </location>
</feature>
<dbReference type="PANTHER" id="PTHR36919:SF2">
    <property type="entry name" value="BLL6627 PROTEIN"/>
    <property type="match status" value="1"/>
</dbReference>
<gene>
    <name evidence="3" type="ORF">AD929_16845</name>
    <name evidence="4" type="ORF">HKD31_08335</name>
</gene>
<proteinExistence type="predicted"/>
<dbReference type="Proteomes" id="UP000644588">
    <property type="component" value="Unassembled WGS sequence"/>
</dbReference>
<dbReference type="Proteomes" id="UP000075573">
    <property type="component" value="Unassembled WGS sequence"/>
</dbReference>
<feature type="chain" id="PRO_5007552814" evidence="1">
    <location>
        <begin position="25"/>
        <end position="162"/>
    </location>
</feature>
<name>A0A149QQN1_9PROT</name>
<evidence type="ECO:0000256" key="1">
    <source>
        <dbReference type="SAM" id="SignalP"/>
    </source>
</evidence>
<dbReference type="AlphaFoldDB" id="A0A149QQN1"/>
<keyword evidence="1" id="KW-0732">Signal</keyword>
<reference evidence="4 6" key="4">
    <citation type="submission" date="2020-11" db="EMBL/GenBank/DDBJ databases">
        <title>Description of novel Gluconobacter species.</title>
        <authorList>
            <person name="Cleenwerck I."/>
            <person name="Cnockaert M."/>
            <person name="Borremans W."/>
            <person name="Wieme A.D."/>
            <person name="De Vuyst L."/>
            <person name="Vandamme P."/>
        </authorList>
    </citation>
    <scope>NUCLEOTIDE SEQUENCE [LARGE SCALE GENOMIC DNA]</scope>
    <source>
        <strain evidence="4 6">R-71646</strain>
    </source>
</reference>
<sequence>MRGAGFFAAVLLAVSSLSCVPAQAQTSAPTGAAPSDIPEEGLWLSEEHDGLFSIEPCGHMLCGQLIGMAYDGAVPKDVWGRSQCGIRMLTDFVPIEDRKWQGHILDPRTGRVYQARIWVSEPNVLKLRGFVLGMPLLGETQTWTRYAGPPVGPQCKLPKDAH</sequence>
<reference evidence="4" key="3">
    <citation type="submission" date="2020-04" db="EMBL/GenBank/DDBJ databases">
        <authorList>
            <person name="Sombolestani A."/>
        </authorList>
    </citation>
    <scope>NUCLEOTIDE SEQUENCE</scope>
    <source>
        <strain evidence="4">R-71646</strain>
    </source>
</reference>
<evidence type="ECO:0000313" key="3">
    <source>
        <dbReference type="EMBL" id="KXU99426.1"/>
    </source>
</evidence>
<comment type="caution">
    <text evidence="3">The sequence shown here is derived from an EMBL/GenBank/DDBJ whole genome shotgun (WGS) entry which is preliminary data.</text>
</comment>
<evidence type="ECO:0000259" key="2">
    <source>
        <dbReference type="Pfam" id="PF09917"/>
    </source>
</evidence>
<dbReference type="PANTHER" id="PTHR36919">
    <property type="entry name" value="BLR1215 PROTEIN"/>
    <property type="match status" value="1"/>
</dbReference>
<feature type="domain" description="DUF2147" evidence="2">
    <location>
        <begin position="41"/>
        <end position="145"/>
    </location>
</feature>
<dbReference type="Pfam" id="PF09917">
    <property type="entry name" value="DUF2147"/>
    <property type="match status" value="1"/>
</dbReference>
<reference evidence="6" key="2">
    <citation type="submission" date="2020-04" db="EMBL/GenBank/DDBJ databases">
        <title>Description of novel Gluconacetobacter.</title>
        <authorList>
            <person name="Sombolestani A."/>
        </authorList>
    </citation>
    <scope>NUCLEOTIDE SEQUENCE [LARGE SCALE GENOMIC DNA]</scope>
    <source>
        <strain evidence="6">R-71646</strain>
    </source>
</reference>
<organism evidence="3 5">
    <name type="scientific">Gluconobacter potus</name>
    <dbReference type="NCBI Taxonomy" id="2724927"/>
    <lineage>
        <taxon>Bacteria</taxon>
        <taxon>Pseudomonadati</taxon>
        <taxon>Pseudomonadota</taxon>
        <taxon>Alphaproteobacteria</taxon>
        <taxon>Acetobacterales</taxon>
        <taxon>Acetobacteraceae</taxon>
        <taxon>Gluconobacter</taxon>
    </lineage>
</organism>
<dbReference type="PROSITE" id="PS51257">
    <property type="entry name" value="PROKAR_LIPOPROTEIN"/>
    <property type="match status" value="1"/>
</dbReference>
<evidence type="ECO:0000313" key="6">
    <source>
        <dbReference type="Proteomes" id="UP000644588"/>
    </source>
</evidence>
<dbReference type="InterPro" id="IPR019223">
    <property type="entry name" value="DUF2147"/>
</dbReference>
<dbReference type="PATRIC" id="fig|442.7.peg.287"/>
<dbReference type="EMBL" id="LHZB01000121">
    <property type="protein sequence ID" value="KXU99426.1"/>
    <property type="molecule type" value="Genomic_DNA"/>
</dbReference>
<accession>A0A149QQN1</accession>
<keyword evidence="6" id="KW-1185">Reference proteome</keyword>
<reference evidence="3 5" key="1">
    <citation type="submission" date="2015-06" db="EMBL/GenBank/DDBJ databases">
        <title>Improved classification and identification of acetic acid bacteria using matrix-assisted laser desorption/ionization time-of-flight mass spectrometry; Gluconobacter nephelii and Gluconobacter uchimurae are later heterotypic synonyms of Gluconobacter japonicus and Gluconobacter oxydans, respectively.</title>
        <authorList>
            <person name="Li L."/>
            <person name="Cleenwerck I."/>
            <person name="De Vuyst L."/>
            <person name="Vandamme P."/>
        </authorList>
    </citation>
    <scope>NUCLEOTIDE SEQUENCE [LARGE SCALE GENOMIC DNA]</scope>
    <source>
        <strain evidence="3 5">LMG 1764</strain>
    </source>
</reference>
<dbReference type="EMBL" id="JABCQF010000004">
    <property type="protein sequence ID" value="MBF0882760.1"/>
    <property type="molecule type" value="Genomic_DNA"/>
</dbReference>
<dbReference type="Gene3D" id="2.40.128.520">
    <property type="match status" value="1"/>
</dbReference>
<protein>
    <submittedName>
        <fullName evidence="4">DUF2147 domain-containing protein</fullName>
    </submittedName>
</protein>